<evidence type="ECO:0000313" key="2">
    <source>
        <dbReference type="EMBL" id="THJ31071.1"/>
    </source>
</evidence>
<proteinExistence type="predicted"/>
<organism evidence="2 3">
    <name type="scientific">Lampropedia aestuarii</name>
    <dbReference type="NCBI Taxonomy" id="2562762"/>
    <lineage>
        <taxon>Bacteria</taxon>
        <taxon>Pseudomonadati</taxon>
        <taxon>Pseudomonadota</taxon>
        <taxon>Betaproteobacteria</taxon>
        <taxon>Burkholderiales</taxon>
        <taxon>Comamonadaceae</taxon>
        <taxon>Lampropedia</taxon>
    </lineage>
</organism>
<keyword evidence="1" id="KW-1133">Transmembrane helix</keyword>
<dbReference type="NCBIfam" id="TIGR03352">
    <property type="entry name" value="VI_chp_3"/>
    <property type="match status" value="1"/>
</dbReference>
<keyword evidence="2" id="KW-0449">Lipoprotein</keyword>
<protein>
    <submittedName>
        <fullName evidence="2">Type VI secretion system lipoprotein TssJ</fullName>
    </submittedName>
</protein>
<name>A0A4S5BK72_9BURK</name>
<dbReference type="PANTHER" id="PTHR37625">
    <property type="entry name" value="OUTER MEMBRANE LIPOPROTEIN-RELATED"/>
    <property type="match status" value="1"/>
</dbReference>
<dbReference type="PROSITE" id="PS51257">
    <property type="entry name" value="PROKAR_LIPOPROTEIN"/>
    <property type="match status" value="1"/>
</dbReference>
<sequence>MHKQGAQISMVLIRTVLIAFIALWGAGCSSLLTGGLGTLGGLSGPRQELPVPLEITVYAAENVNPAENQRPSPVLVSVFEMTGTTAFQSADFFALQQSDSSVLGEELIHSEQQVLLPGETRVIRRTAAPNSRYLGVVVGFRDLEGSVWRAVAPLPAPYLAGRVISGGVSPTAKLYVVVTDRSVVVRDAQNMQ</sequence>
<keyword evidence="1" id="KW-0812">Transmembrane</keyword>
<dbReference type="Proteomes" id="UP000306236">
    <property type="component" value="Unassembled WGS sequence"/>
</dbReference>
<dbReference type="PANTHER" id="PTHR37625:SF4">
    <property type="entry name" value="OUTER MEMBRANE LIPOPROTEIN"/>
    <property type="match status" value="1"/>
</dbReference>
<dbReference type="InterPro" id="IPR017734">
    <property type="entry name" value="T6SS_SciN"/>
</dbReference>
<dbReference type="AlphaFoldDB" id="A0A4S5BK72"/>
<reference evidence="2 3" key="1">
    <citation type="submission" date="2019-04" db="EMBL/GenBank/DDBJ databases">
        <title>Lampropedia sp YIM MLB12 draf genome.</title>
        <authorList>
            <person name="Wang Y.-X."/>
        </authorList>
    </citation>
    <scope>NUCLEOTIDE SEQUENCE [LARGE SCALE GENOMIC DNA]</scope>
    <source>
        <strain evidence="2 3">YIM MLB12</strain>
    </source>
</reference>
<gene>
    <name evidence="2" type="primary">tssJ</name>
    <name evidence="2" type="ORF">E8K88_16175</name>
</gene>
<comment type="caution">
    <text evidence="2">The sequence shown here is derived from an EMBL/GenBank/DDBJ whole genome shotgun (WGS) entry which is preliminary data.</text>
</comment>
<dbReference type="Pfam" id="PF12790">
    <property type="entry name" value="T6SS-SciN"/>
    <property type="match status" value="1"/>
</dbReference>
<keyword evidence="1" id="KW-0472">Membrane</keyword>
<dbReference type="InterPro" id="IPR038706">
    <property type="entry name" value="Type_VI_SciN-like_sf"/>
</dbReference>
<accession>A0A4S5BK72</accession>
<evidence type="ECO:0000256" key="1">
    <source>
        <dbReference type="SAM" id="Phobius"/>
    </source>
</evidence>
<evidence type="ECO:0000313" key="3">
    <source>
        <dbReference type="Proteomes" id="UP000306236"/>
    </source>
</evidence>
<dbReference type="EMBL" id="SSWX01000028">
    <property type="protein sequence ID" value="THJ31071.1"/>
    <property type="molecule type" value="Genomic_DNA"/>
</dbReference>
<dbReference type="Gene3D" id="2.60.40.4150">
    <property type="entry name" value="Type VI secretion system, lipoprotein SciN"/>
    <property type="match status" value="1"/>
</dbReference>
<keyword evidence="3" id="KW-1185">Reference proteome</keyword>
<feature type="transmembrane region" description="Helical" evidence="1">
    <location>
        <begin position="12"/>
        <end position="32"/>
    </location>
</feature>
<dbReference type="OrthoDB" id="5471061at2"/>